<dbReference type="EMBL" id="CCYD01000288">
    <property type="protein sequence ID" value="CEG37560.1"/>
    <property type="molecule type" value="Genomic_DNA"/>
</dbReference>
<name>A0A0P1AAU1_PLAHL</name>
<dbReference type="RefSeq" id="XP_024573929.1">
    <property type="nucleotide sequence ID" value="XM_024722898.1"/>
</dbReference>
<protein>
    <submittedName>
        <fullName evidence="1">Uncharacterized protein</fullName>
    </submittedName>
</protein>
<evidence type="ECO:0000313" key="1">
    <source>
        <dbReference type="EMBL" id="CEG37560.1"/>
    </source>
</evidence>
<proteinExistence type="predicted"/>
<sequence length="50" mass="5375">MPGLQTTGLSSTQRSCCALCRLYHLCEGLFSPENGIMDDLILSMAGSTHD</sequence>
<reference evidence="2" key="1">
    <citation type="submission" date="2014-09" db="EMBL/GenBank/DDBJ databases">
        <authorList>
            <person name="Sharma Rahul"/>
            <person name="Thines Marco"/>
        </authorList>
    </citation>
    <scope>NUCLEOTIDE SEQUENCE [LARGE SCALE GENOMIC DNA]</scope>
</reference>
<keyword evidence="2" id="KW-1185">Reference proteome</keyword>
<accession>A0A0P1AAU1</accession>
<organism evidence="1 2">
    <name type="scientific">Plasmopara halstedii</name>
    <name type="common">Downy mildew of sunflower</name>
    <dbReference type="NCBI Taxonomy" id="4781"/>
    <lineage>
        <taxon>Eukaryota</taxon>
        <taxon>Sar</taxon>
        <taxon>Stramenopiles</taxon>
        <taxon>Oomycota</taxon>
        <taxon>Peronosporomycetes</taxon>
        <taxon>Peronosporales</taxon>
        <taxon>Peronosporaceae</taxon>
        <taxon>Plasmopara</taxon>
    </lineage>
</organism>
<evidence type="ECO:0000313" key="2">
    <source>
        <dbReference type="Proteomes" id="UP000054928"/>
    </source>
</evidence>
<dbReference type="AlphaFoldDB" id="A0A0P1AAU1"/>
<dbReference type="Proteomes" id="UP000054928">
    <property type="component" value="Unassembled WGS sequence"/>
</dbReference>
<dbReference type="GeneID" id="36400395"/>